<evidence type="ECO:0000313" key="4">
    <source>
        <dbReference type="Proteomes" id="UP000636891"/>
    </source>
</evidence>
<proteinExistence type="predicted"/>
<dbReference type="RefSeq" id="WP_101571128.1">
    <property type="nucleotide sequence ID" value="NZ_JACOOK010000001.1"/>
</dbReference>
<keyword evidence="1" id="KW-0732">Signal</keyword>
<feature type="signal peptide" evidence="1">
    <location>
        <begin position="1"/>
        <end position="20"/>
    </location>
</feature>
<feature type="chain" id="PRO_5045716694" evidence="1">
    <location>
        <begin position="21"/>
        <end position="228"/>
    </location>
</feature>
<name>A0ABR7CJH9_9BACT</name>
<dbReference type="Gene3D" id="2.160.20.120">
    <property type="match status" value="1"/>
</dbReference>
<dbReference type="EMBL" id="JACOOK010000001">
    <property type="protein sequence ID" value="MBC5615796.1"/>
    <property type="molecule type" value="Genomic_DNA"/>
</dbReference>
<reference evidence="3 4" key="1">
    <citation type="submission" date="2020-08" db="EMBL/GenBank/DDBJ databases">
        <title>Genome public.</title>
        <authorList>
            <person name="Liu C."/>
            <person name="Sun Q."/>
        </authorList>
    </citation>
    <scope>NUCLEOTIDE SEQUENCE [LARGE SCALE GENOMIC DNA]</scope>
    <source>
        <strain evidence="3 4">New-7</strain>
    </source>
</reference>
<evidence type="ECO:0000256" key="1">
    <source>
        <dbReference type="SAM" id="SignalP"/>
    </source>
</evidence>
<evidence type="ECO:0000313" key="3">
    <source>
        <dbReference type="EMBL" id="MBC5615796.1"/>
    </source>
</evidence>
<comment type="caution">
    <text evidence="3">The sequence shown here is derived from an EMBL/GenBank/DDBJ whole genome shotgun (WGS) entry which is preliminary data.</text>
</comment>
<accession>A0ABR7CJH9</accession>
<organism evidence="3 4">
    <name type="scientific">Alistipes hominis</name>
    <dbReference type="NCBI Taxonomy" id="2763015"/>
    <lineage>
        <taxon>Bacteria</taxon>
        <taxon>Pseudomonadati</taxon>
        <taxon>Bacteroidota</taxon>
        <taxon>Bacteroidia</taxon>
        <taxon>Bacteroidales</taxon>
        <taxon>Rikenellaceae</taxon>
        <taxon>Alistipes</taxon>
    </lineage>
</organism>
<keyword evidence="4" id="KW-1185">Reference proteome</keyword>
<evidence type="ECO:0000259" key="2">
    <source>
        <dbReference type="Pfam" id="PF10988"/>
    </source>
</evidence>
<sequence>MKKFLALAVLMGIAVLPAFAQQEIRSEGSLDFSKADLSGNLTVKMIRSDTARIAIKLQDAEINRLNWGVKDGLLTVRLKPGMNGKGSADVTLYYDSLSSVKVSGANVSVAGVLSAVMLDIDLSAGATFGAELATKDTYMKVAGNSVANVTGTTKYFTLVAGARSKVDCRALTAEDVRVEAGSAAEVYVNVTERLQMTADTGAAIFYKGSPEILRSSSKMLGTINNIGQ</sequence>
<dbReference type="InterPro" id="IPR021255">
    <property type="entry name" value="DUF2807"/>
</dbReference>
<gene>
    <name evidence="3" type="ORF">H8S08_02005</name>
</gene>
<dbReference type="Proteomes" id="UP000636891">
    <property type="component" value="Unassembled WGS sequence"/>
</dbReference>
<protein>
    <submittedName>
        <fullName evidence="3">DUF2807 domain-containing protein</fullName>
    </submittedName>
</protein>
<feature type="domain" description="Putative auto-transporter adhesin head GIN" evidence="2">
    <location>
        <begin position="31"/>
        <end position="210"/>
    </location>
</feature>
<dbReference type="Pfam" id="PF10988">
    <property type="entry name" value="DUF2807"/>
    <property type="match status" value="1"/>
</dbReference>